<organism evidence="3 4">
    <name type="scientific">Roseisolibacter agri</name>
    <dbReference type="NCBI Taxonomy" id="2014610"/>
    <lineage>
        <taxon>Bacteria</taxon>
        <taxon>Pseudomonadati</taxon>
        <taxon>Gemmatimonadota</taxon>
        <taxon>Gemmatimonadia</taxon>
        <taxon>Gemmatimonadales</taxon>
        <taxon>Gemmatimonadaceae</taxon>
        <taxon>Roseisolibacter</taxon>
    </lineage>
</organism>
<name>A0AA37Q0Z3_9BACT</name>
<feature type="transmembrane region" description="Helical" evidence="2">
    <location>
        <begin position="180"/>
        <end position="198"/>
    </location>
</feature>
<evidence type="ECO:0000256" key="2">
    <source>
        <dbReference type="SAM" id="Phobius"/>
    </source>
</evidence>
<evidence type="ECO:0000313" key="3">
    <source>
        <dbReference type="EMBL" id="GLC24514.1"/>
    </source>
</evidence>
<reference evidence="3" key="1">
    <citation type="submission" date="2022-08" db="EMBL/GenBank/DDBJ databases">
        <title>Draft genome sequencing of Roseisolibacter agri AW1220.</title>
        <authorList>
            <person name="Tobiishi Y."/>
            <person name="Tonouchi A."/>
        </authorList>
    </citation>
    <scope>NUCLEOTIDE SEQUENCE</scope>
    <source>
        <strain evidence="3">AW1220</strain>
    </source>
</reference>
<feature type="compositionally biased region" description="Pro residues" evidence="1">
    <location>
        <begin position="12"/>
        <end position="22"/>
    </location>
</feature>
<keyword evidence="2" id="KW-0812">Transmembrane</keyword>
<feature type="region of interest" description="Disordered" evidence="1">
    <location>
        <begin position="1"/>
        <end position="23"/>
    </location>
</feature>
<feature type="transmembrane region" description="Helical" evidence="2">
    <location>
        <begin position="210"/>
        <end position="233"/>
    </location>
</feature>
<feature type="transmembrane region" description="Helical" evidence="2">
    <location>
        <begin position="267"/>
        <end position="287"/>
    </location>
</feature>
<keyword evidence="4" id="KW-1185">Reference proteome</keyword>
<dbReference type="EMBL" id="BRXS01000002">
    <property type="protein sequence ID" value="GLC24514.1"/>
    <property type="molecule type" value="Genomic_DNA"/>
</dbReference>
<dbReference type="Proteomes" id="UP001161325">
    <property type="component" value="Unassembled WGS sequence"/>
</dbReference>
<dbReference type="RefSeq" id="WP_284348961.1">
    <property type="nucleotide sequence ID" value="NZ_BRXS01000002.1"/>
</dbReference>
<dbReference type="InterPro" id="IPR022134">
    <property type="entry name" value="DUF3667"/>
</dbReference>
<proteinExistence type="predicted"/>
<evidence type="ECO:0000313" key="4">
    <source>
        <dbReference type="Proteomes" id="UP001161325"/>
    </source>
</evidence>
<evidence type="ECO:0000256" key="1">
    <source>
        <dbReference type="SAM" id="MobiDB-lite"/>
    </source>
</evidence>
<dbReference type="AlphaFoldDB" id="A0AA37Q0Z3"/>
<sequence length="324" mass="36470">MPQLAPVRPATYAPPAPAPHPVAPDAVERCPSCGAERPARFCPECGEARVEAEDFTLRTFVSHAFEQFTSVDGALWRTLRALMLRPGQLTADWVAGRRRGYARPLQLFVLVNVAFFLLLSAAGTGFRFRLEQYTHGRVSTIVLRDTTAVQQAVARKAARERITVAEYARRFDAASGRQQSVWLLLAPSLGALLAVLYARRRRPFVQHLVFAIHFLAFMLLFLAAWMGTLSVVLHGVVRAARALPVEQRWLWPYVETFVRLANDDNVIGVPALAVVAAYLFVALRRVYPESWRWTLARTAVLAWVLPRLFDGYRDVLFAVTYYTT</sequence>
<accession>A0AA37Q0Z3</accession>
<evidence type="ECO:0008006" key="5">
    <source>
        <dbReference type="Google" id="ProtNLM"/>
    </source>
</evidence>
<gene>
    <name evidence="3" type="ORF">rosag_10270</name>
</gene>
<feature type="compositionally biased region" description="Low complexity" evidence="1">
    <location>
        <begin position="1"/>
        <end position="11"/>
    </location>
</feature>
<protein>
    <recommendedName>
        <fullName evidence="5">DUF3667 domain-containing protein</fullName>
    </recommendedName>
</protein>
<comment type="caution">
    <text evidence="3">The sequence shown here is derived from an EMBL/GenBank/DDBJ whole genome shotgun (WGS) entry which is preliminary data.</text>
</comment>
<dbReference type="Pfam" id="PF12412">
    <property type="entry name" value="DUF3667"/>
    <property type="match status" value="1"/>
</dbReference>
<keyword evidence="2" id="KW-0472">Membrane</keyword>
<keyword evidence="2" id="KW-1133">Transmembrane helix</keyword>
<feature type="transmembrane region" description="Helical" evidence="2">
    <location>
        <begin position="107"/>
        <end position="128"/>
    </location>
</feature>